<evidence type="ECO:0000256" key="1">
    <source>
        <dbReference type="ARBA" id="ARBA00023015"/>
    </source>
</evidence>
<evidence type="ECO:0000256" key="3">
    <source>
        <dbReference type="ARBA" id="ARBA00023163"/>
    </source>
</evidence>
<dbReference type="PANTHER" id="PTHR30146">
    <property type="entry name" value="LACI-RELATED TRANSCRIPTIONAL REPRESSOR"/>
    <property type="match status" value="1"/>
</dbReference>
<dbReference type="SUPFAM" id="SSF47413">
    <property type="entry name" value="lambda repressor-like DNA-binding domains"/>
    <property type="match status" value="1"/>
</dbReference>
<dbReference type="AlphaFoldDB" id="A0A510JEY1"/>
<dbReference type="InterPro" id="IPR046335">
    <property type="entry name" value="LacI/GalR-like_sensor"/>
</dbReference>
<organism evidence="5 6">
    <name type="scientific">Pseudoleptotrichia goodfellowii</name>
    <dbReference type="NCBI Taxonomy" id="157692"/>
    <lineage>
        <taxon>Bacteria</taxon>
        <taxon>Fusobacteriati</taxon>
        <taxon>Fusobacteriota</taxon>
        <taxon>Fusobacteriia</taxon>
        <taxon>Fusobacteriales</taxon>
        <taxon>Leptotrichiaceae</taxon>
        <taxon>Pseudoleptotrichia</taxon>
    </lineage>
</organism>
<keyword evidence="2" id="KW-0238">DNA-binding</keyword>
<dbReference type="InterPro" id="IPR010982">
    <property type="entry name" value="Lambda_DNA-bd_dom_sf"/>
</dbReference>
<dbReference type="InterPro" id="IPR028082">
    <property type="entry name" value="Peripla_BP_I"/>
</dbReference>
<dbReference type="Pfam" id="PF13377">
    <property type="entry name" value="Peripla_BP_3"/>
    <property type="match status" value="1"/>
</dbReference>
<sequence length="326" mass="38472">MITLSEISKIAGVSISTVSRVLSEDETLKVTDEIRNKIIKIADENQYKRKRKKSKNLNEYEEVMILKNYDEETEIEDAYYYYLRTKLENKLKKNNIKIVVERYSKKINLKKNNILIGSYPEKILSDLSKKRCNLILCDSYSDKENIDCVTFNFKNSVYKVLDYIINRGHSNIGFIGGKDSEEKQDFREKYFTKYMKKFNMYKKENIYIENFDFKTGYNKTKEILSLEEYPTALFVATDEIALGCYKAAKEFNKKIPEDISIIGFNNLDMSEYMIPPLTSVQVYMDNIINETINLLKERMIHNKNYTKKILLETKIIERDSVKQLLL</sequence>
<evidence type="ECO:0000313" key="5">
    <source>
        <dbReference type="EMBL" id="BBM36961.1"/>
    </source>
</evidence>
<reference evidence="5 6" key="1">
    <citation type="submission" date="2019-07" db="EMBL/GenBank/DDBJ databases">
        <title>Complete Genome Sequence of Leptotrichia goodfellowii Strain JCM 16774.</title>
        <authorList>
            <person name="Watanabe S."/>
            <person name="Cui L."/>
        </authorList>
    </citation>
    <scope>NUCLEOTIDE SEQUENCE [LARGE SCALE GENOMIC DNA]</scope>
    <source>
        <strain evidence="5 6">JCM16774</strain>
    </source>
</reference>
<dbReference type="RefSeq" id="WP_026738125.1">
    <property type="nucleotide sequence ID" value="NZ_AP019822.1"/>
</dbReference>
<dbReference type="SMART" id="SM00354">
    <property type="entry name" value="HTH_LACI"/>
    <property type="match status" value="1"/>
</dbReference>
<dbReference type="KEGG" id="lgo:JCM16774_1907"/>
<gene>
    <name evidence="5" type="ORF">JCM16774_1907</name>
</gene>
<dbReference type="PROSITE" id="PS50932">
    <property type="entry name" value="HTH_LACI_2"/>
    <property type="match status" value="1"/>
</dbReference>
<dbReference type="Proteomes" id="UP000321606">
    <property type="component" value="Chromosome"/>
</dbReference>
<evidence type="ECO:0000256" key="2">
    <source>
        <dbReference type="ARBA" id="ARBA00023125"/>
    </source>
</evidence>
<dbReference type="CDD" id="cd01544">
    <property type="entry name" value="PBP1_GalR"/>
    <property type="match status" value="1"/>
</dbReference>
<dbReference type="Gene3D" id="1.10.260.40">
    <property type="entry name" value="lambda repressor-like DNA-binding domains"/>
    <property type="match status" value="1"/>
</dbReference>
<dbReference type="Gene3D" id="3.40.50.2300">
    <property type="match status" value="2"/>
</dbReference>
<dbReference type="STRING" id="714315.GCA_000516535_01912"/>
<dbReference type="SUPFAM" id="SSF53822">
    <property type="entry name" value="Periplasmic binding protein-like I"/>
    <property type="match status" value="1"/>
</dbReference>
<protein>
    <submittedName>
        <fullName evidence="5">Transcriptional regulator, LacI family</fullName>
    </submittedName>
</protein>
<name>A0A510JEY1_9FUSO</name>
<feature type="domain" description="HTH lacI-type" evidence="4">
    <location>
        <begin position="2"/>
        <end position="49"/>
    </location>
</feature>
<evidence type="ECO:0000259" key="4">
    <source>
        <dbReference type="PROSITE" id="PS50932"/>
    </source>
</evidence>
<dbReference type="Pfam" id="PF00356">
    <property type="entry name" value="LacI"/>
    <property type="match status" value="1"/>
</dbReference>
<dbReference type="GO" id="GO:0000976">
    <property type="term" value="F:transcription cis-regulatory region binding"/>
    <property type="evidence" value="ECO:0007669"/>
    <property type="project" value="TreeGrafter"/>
</dbReference>
<evidence type="ECO:0000313" key="6">
    <source>
        <dbReference type="Proteomes" id="UP000321606"/>
    </source>
</evidence>
<dbReference type="OrthoDB" id="92738at2"/>
<dbReference type="PANTHER" id="PTHR30146:SF149">
    <property type="entry name" value="HTH-TYPE TRANSCRIPTIONAL REGULATOR EBGR"/>
    <property type="match status" value="1"/>
</dbReference>
<dbReference type="EMBL" id="AP019822">
    <property type="protein sequence ID" value="BBM36961.1"/>
    <property type="molecule type" value="Genomic_DNA"/>
</dbReference>
<keyword evidence="1" id="KW-0805">Transcription regulation</keyword>
<keyword evidence="3" id="KW-0804">Transcription</keyword>
<dbReference type="CDD" id="cd01392">
    <property type="entry name" value="HTH_LacI"/>
    <property type="match status" value="1"/>
</dbReference>
<proteinExistence type="predicted"/>
<dbReference type="InterPro" id="IPR000843">
    <property type="entry name" value="HTH_LacI"/>
</dbReference>
<accession>A0A510JEY1</accession>
<dbReference type="GO" id="GO:0003700">
    <property type="term" value="F:DNA-binding transcription factor activity"/>
    <property type="evidence" value="ECO:0007669"/>
    <property type="project" value="TreeGrafter"/>
</dbReference>